<keyword evidence="4 6" id="KW-0648">Protein biosynthesis</keyword>
<feature type="domain" description="Prokaryotic-type class I peptide chain release factors" evidence="7">
    <location>
        <begin position="226"/>
        <end position="242"/>
    </location>
</feature>
<organism evidence="8 9">
    <name type="scientific">Candidatus Scatosoma pullistercoris</name>
    <dbReference type="NCBI Taxonomy" id="2840934"/>
    <lineage>
        <taxon>Bacteria</taxon>
        <taxon>Bacillati</taxon>
        <taxon>Bacillota</taxon>
        <taxon>Clostridia</taxon>
        <taxon>Candidatus Scatosoma</taxon>
    </lineage>
</organism>
<dbReference type="Gene3D" id="3.30.70.1660">
    <property type="match status" value="1"/>
</dbReference>
<dbReference type="GO" id="GO:0005737">
    <property type="term" value="C:cytoplasm"/>
    <property type="evidence" value="ECO:0007669"/>
    <property type="project" value="UniProtKB-SubCell"/>
</dbReference>
<comment type="function">
    <text evidence="1 6">Peptide chain release factor 1 directs the termination of translation in response to the peptide chain termination codons UAG and UAA.</text>
</comment>
<evidence type="ECO:0000256" key="5">
    <source>
        <dbReference type="ARBA" id="ARBA00050039"/>
    </source>
</evidence>
<dbReference type="Gene3D" id="3.30.160.20">
    <property type="match status" value="1"/>
</dbReference>
<evidence type="ECO:0000256" key="4">
    <source>
        <dbReference type="ARBA" id="ARBA00022917"/>
    </source>
</evidence>
<dbReference type="InterPro" id="IPR005139">
    <property type="entry name" value="PCRF"/>
</dbReference>
<name>A0A9D1MER2_9FIRM</name>
<keyword evidence="6" id="KW-0963">Cytoplasm</keyword>
<evidence type="ECO:0000256" key="1">
    <source>
        <dbReference type="ARBA" id="ARBA00002986"/>
    </source>
</evidence>
<comment type="caution">
    <text evidence="8">The sequence shown here is derived from an EMBL/GenBank/DDBJ whole genome shotgun (WGS) entry which is preliminary data.</text>
</comment>
<gene>
    <name evidence="6 8" type="primary">prfA</name>
    <name evidence="8" type="ORF">IAC57_01060</name>
</gene>
<comment type="PTM">
    <text evidence="6">Methylated by PrmC. Methylation increases the termination efficiency of RF1.</text>
</comment>
<evidence type="ECO:0000256" key="2">
    <source>
        <dbReference type="ARBA" id="ARBA00010835"/>
    </source>
</evidence>
<evidence type="ECO:0000313" key="9">
    <source>
        <dbReference type="Proteomes" id="UP000824081"/>
    </source>
</evidence>
<evidence type="ECO:0000256" key="6">
    <source>
        <dbReference type="HAMAP-Rule" id="MF_00093"/>
    </source>
</evidence>
<feature type="modified residue" description="N5-methylglutamine" evidence="6">
    <location>
        <position position="233"/>
    </location>
</feature>
<sequence length="359" mass="40758">MFKRLDDVLKRYTLLSDRLADPAVIADMDTWKSVSKEHAELKDTAEKYLEYLACEREMKSDLEQAEQEPDREMKSLFAEEAEACRERLAGLKEELRILLLPKDKNDERSCYLELRAGAGGEEAALFAAELGRMYQNYCAEHRLKMELEEVSETELGGVKEAVYHVSGKGAYKLLKYESGVHRVQRVPETETQGRIHTSTATVAVLPEAEDVEVEINDKDIRIDIYHSGGAGGQNVNKVASAVRITHFPTGIVVTCQDERSQLKNKERAFKVLRSRLYDFYNSRSEKARTENRRSLVGTGDRSERIRTYNFPQNRVTDHRIGLSQYNLDSFILGNIDSMVEALALADREAQLAGEPDAEE</sequence>
<dbReference type="InterPro" id="IPR004373">
    <property type="entry name" value="RF-1"/>
</dbReference>
<dbReference type="PANTHER" id="PTHR43804">
    <property type="entry name" value="LD18447P"/>
    <property type="match status" value="1"/>
</dbReference>
<evidence type="ECO:0000259" key="7">
    <source>
        <dbReference type="PROSITE" id="PS00745"/>
    </source>
</evidence>
<proteinExistence type="inferred from homology"/>
<dbReference type="PANTHER" id="PTHR43804:SF7">
    <property type="entry name" value="LD18447P"/>
    <property type="match status" value="1"/>
</dbReference>
<dbReference type="PROSITE" id="PS00745">
    <property type="entry name" value="RF_PROK_I"/>
    <property type="match status" value="1"/>
</dbReference>
<dbReference type="GO" id="GO:0016149">
    <property type="term" value="F:translation release factor activity, codon specific"/>
    <property type="evidence" value="ECO:0007669"/>
    <property type="project" value="UniProtKB-UniRule"/>
</dbReference>
<evidence type="ECO:0000313" key="8">
    <source>
        <dbReference type="EMBL" id="HIU58668.1"/>
    </source>
</evidence>
<keyword evidence="3 6" id="KW-0488">Methylation</keyword>
<dbReference type="EMBL" id="DVMZ01000029">
    <property type="protein sequence ID" value="HIU58668.1"/>
    <property type="molecule type" value="Genomic_DNA"/>
</dbReference>
<comment type="subcellular location">
    <subcellularLocation>
        <location evidence="6">Cytoplasm</location>
    </subcellularLocation>
</comment>
<dbReference type="FunFam" id="3.30.70.1660:FF:000002">
    <property type="entry name" value="Peptide chain release factor 1"/>
    <property type="match status" value="1"/>
</dbReference>
<protein>
    <recommendedName>
        <fullName evidence="5 6">Peptide chain release factor 1</fullName>
        <shortName evidence="6">RF-1</shortName>
    </recommendedName>
</protein>
<dbReference type="Pfam" id="PF00472">
    <property type="entry name" value="RF-1"/>
    <property type="match status" value="1"/>
</dbReference>
<dbReference type="NCBIfam" id="NF001859">
    <property type="entry name" value="PRK00591.1"/>
    <property type="match status" value="1"/>
</dbReference>
<comment type="similarity">
    <text evidence="2 6">Belongs to the prokaryotic/mitochondrial release factor family.</text>
</comment>
<dbReference type="SUPFAM" id="SSF75620">
    <property type="entry name" value="Release factor"/>
    <property type="match status" value="1"/>
</dbReference>
<dbReference type="AlphaFoldDB" id="A0A9D1MER2"/>
<dbReference type="Gene3D" id="6.10.140.1950">
    <property type="match status" value="1"/>
</dbReference>
<dbReference type="InterPro" id="IPR050057">
    <property type="entry name" value="Prokaryotic/Mito_RF"/>
</dbReference>
<dbReference type="InterPro" id="IPR000352">
    <property type="entry name" value="Pep_chain_release_fac_I"/>
</dbReference>
<reference evidence="8" key="2">
    <citation type="journal article" date="2021" name="PeerJ">
        <title>Extensive microbial diversity within the chicken gut microbiome revealed by metagenomics and culture.</title>
        <authorList>
            <person name="Gilroy R."/>
            <person name="Ravi A."/>
            <person name="Getino M."/>
            <person name="Pursley I."/>
            <person name="Horton D.L."/>
            <person name="Alikhan N.F."/>
            <person name="Baker D."/>
            <person name="Gharbi K."/>
            <person name="Hall N."/>
            <person name="Watson M."/>
            <person name="Adriaenssens E.M."/>
            <person name="Foster-Nyarko E."/>
            <person name="Jarju S."/>
            <person name="Secka A."/>
            <person name="Antonio M."/>
            <person name="Oren A."/>
            <person name="Chaudhuri R.R."/>
            <person name="La Ragione R."/>
            <person name="Hildebrand F."/>
            <person name="Pallen M.J."/>
        </authorList>
    </citation>
    <scope>NUCLEOTIDE SEQUENCE</scope>
    <source>
        <strain evidence="8">11687</strain>
    </source>
</reference>
<dbReference type="HAMAP" id="MF_00093">
    <property type="entry name" value="Rel_fac_1"/>
    <property type="match status" value="1"/>
</dbReference>
<dbReference type="SMART" id="SM00937">
    <property type="entry name" value="PCRF"/>
    <property type="match status" value="1"/>
</dbReference>
<dbReference type="InterPro" id="IPR045853">
    <property type="entry name" value="Pep_chain_release_fac_I_sf"/>
</dbReference>
<accession>A0A9D1MER2</accession>
<dbReference type="FunFam" id="3.30.160.20:FF:000004">
    <property type="entry name" value="Peptide chain release factor 1"/>
    <property type="match status" value="1"/>
</dbReference>
<evidence type="ECO:0000256" key="3">
    <source>
        <dbReference type="ARBA" id="ARBA00022481"/>
    </source>
</evidence>
<reference evidence="8" key="1">
    <citation type="submission" date="2020-10" db="EMBL/GenBank/DDBJ databases">
        <authorList>
            <person name="Gilroy R."/>
        </authorList>
    </citation>
    <scope>NUCLEOTIDE SEQUENCE</scope>
    <source>
        <strain evidence="8">11687</strain>
    </source>
</reference>
<dbReference type="NCBIfam" id="TIGR00019">
    <property type="entry name" value="prfA"/>
    <property type="match status" value="1"/>
</dbReference>
<dbReference type="Proteomes" id="UP000824081">
    <property type="component" value="Unassembled WGS sequence"/>
</dbReference>
<dbReference type="Pfam" id="PF03462">
    <property type="entry name" value="PCRF"/>
    <property type="match status" value="1"/>
</dbReference>